<dbReference type="InterPro" id="IPR023772">
    <property type="entry name" value="DNA-bd_HTH_TetR-type_CS"/>
</dbReference>
<evidence type="ECO:0000256" key="1">
    <source>
        <dbReference type="ARBA" id="ARBA00023125"/>
    </source>
</evidence>
<reference evidence="4 5" key="1">
    <citation type="submission" date="2015-10" db="EMBL/GenBank/DDBJ databases">
        <title>Candidatus Desulfofervidus auxilii, a hydrogenotrophic sulfate-reducing bacterium involved in the thermophilic anaerobic oxidation of methane.</title>
        <authorList>
            <person name="Krukenberg V."/>
            <person name="Richter M."/>
            <person name="Wegener G."/>
        </authorList>
    </citation>
    <scope>NUCLEOTIDE SEQUENCE [LARGE SCALE GENOMIC DNA]</scope>
    <source>
        <strain evidence="4 5">HS1</strain>
    </source>
</reference>
<accession>A0A7U4QI78</accession>
<organism evidence="4 5">
    <name type="scientific">Desulfofervidus auxilii</name>
    <dbReference type="NCBI Taxonomy" id="1621989"/>
    <lineage>
        <taxon>Bacteria</taxon>
        <taxon>Pseudomonadati</taxon>
        <taxon>Thermodesulfobacteriota</taxon>
        <taxon>Candidatus Desulfofervidia</taxon>
        <taxon>Candidatus Desulfofervidales</taxon>
        <taxon>Candidatus Desulfofervidaceae</taxon>
        <taxon>Candidatus Desulfofervidus</taxon>
    </lineage>
</organism>
<dbReference type="PROSITE" id="PS50977">
    <property type="entry name" value="HTH_TETR_2"/>
    <property type="match status" value="1"/>
</dbReference>
<protein>
    <submittedName>
        <fullName evidence="4">TetR family transcriptional regulator</fullName>
    </submittedName>
</protein>
<gene>
    <name evidence="4" type="ORF">HS1_000020</name>
</gene>
<evidence type="ECO:0000313" key="5">
    <source>
        <dbReference type="Proteomes" id="UP000070560"/>
    </source>
</evidence>
<dbReference type="Gene3D" id="1.10.357.10">
    <property type="entry name" value="Tetracycline Repressor, domain 2"/>
    <property type="match status" value="1"/>
</dbReference>
<dbReference type="OrthoDB" id="9812484at2"/>
<dbReference type="InterPro" id="IPR009057">
    <property type="entry name" value="Homeodomain-like_sf"/>
</dbReference>
<evidence type="ECO:0000313" key="4">
    <source>
        <dbReference type="EMBL" id="AMM39827.1"/>
    </source>
</evidence>
<dbReference type="InterPro" id="IPR050624">
    <property type="entry name" value="HTH-type_Tx_Regulator"/>
</dbReference>
<dbReference type="SUPFAM" id="SSF48498">
    <property type="entry name" value="Tetracyclin repressor-like, C-terminal domain"/>
    <property type="match status" value="1"/>
</dbReference>
<dbReference type="RefSeq" id="WP_066060074.1">
    <property type="nucleotide sequence ID" value="NZ_CP013015.1"/>
</dbReference>
<dbReference type="InterPro" id="IPR049488">
    <property type="entry name" value="TM_1030-like_C"/>
</dbReference>
<dbReference type="KEGG" id="daw:HS1_000020"/>
<sequence>MLEHKPQKTFLSLPEEKRQKIVEIATKEFAIKGYAKASLNRMVEKLGIAKGSIYQYFHNKEHLFLYVFSHGVRLAKDILKPIKSQKGNIFEKLSASLKMGILFIQQHPHIYQIYLKILFEDKVPGRKHLLKAIRFYSRDYLLPLLKEAQTKGEIRQDLDLEMTAFMLDAMMERFLQAYSLSYLDTIDIYEAKTESLEKKISIWIDILKRGLSNGK</sequence>
<name>A0A7U4QI78_DESA2</name>
<evidence type="ECO:0000259" key="3">
    <source>
        <dbReference type="PROSITE" id="PS50977"/>
    </source>
</evidence>
<keyword evidence="5" id="KW-1185">Reference proteome</keyword>
<feature type="domain" description="HTH tetR-type" evidence="3">
    <location>
        <begin position="15"/>
        <end position="75"/>
    </location>
</feature>
<dbReference type="Pfam" id="PF21256">
    <property type="entry name" value="TetR_C_5-like"/>
    <property type="match status" value="1"/>
</dbReference>
<proteinExistence type="predicted"/>
<evidence type="ECO:0000256" key="2">
    <source>
        <dbReference type="PROSITE-ProRule" id="PRU00335"/>
    </source>
</evidence>
<dbReference type="Proteomes" id="UP000070560">
    <property type="component" value="Chromosome"/>
</dbReference>
<dbReference type="AlphaFoldDB" id="A0A7U4QI78"/>
<dbReference type="GO" id="GO:0003677">
    <property type="term" value="F:DNA binding"/>
    <property type="evidence" value="ECO:0007669"/>
    <property type="project" value="UniProtKB-UniRule"/>
</dbReference>
<dbReference type="PANTHER" id="PTHR43479">
    <property type="entry name" value="ACREF/ENVCD OPERON REPRESSOR-RELATED"/>
    <property type="match status" value="1"/>
</dbReference>
<dbReference type="EMBL" id="CP013015">
    <property type="protein sequence ID" value="AMM39827.1"/>
    <property type="molecule type" value="Genomic_DNA"/>
</dbReference>
<dbReference type="SUPFAM" id="SSF46689">
    <property type="entry name" value="Homeodomain-like"/>
    <property type="match status" value="1"/>
</dbReference>
<dbReference type="InterPro" id="IPR001647">
    <property type="entry name" value="HTH_TetR"/>
</dbReference>
<dbReference type="PROSITE" id="PS01081">
    <property type="entry name" value="HTH_TETR_1"/>
    <property type="match status" value="1"/>
</dbReference>
<feature type="DNA-binding region" description="H-T-H motif" evidence="2">
    <location>
        <begin position="38"/>
        <end position="57"/>
    </location>
</feature>
<dbReference type="PANTHER" id="PTHR43479:SF11">
    <property type="entry name" value="ACREF_ENVCD OPERON REPRESSOR-RELATED"/>
    <property type="match status" value="1"/>
</dbReference>
<keyword evidence="1 2" id="KW-0238">DNA-binding</keyword>
<dbReference type="PRINTS" id="PR00455">
    <property type="entry name" value="HTHTETR"/>
</dbReference>
<dbReference type="InterPro" id="IPR036271">
    <property type="entry name" value="Tet_transcr_reg_TetR-rel_C_sf"/>
</dbReference>
<dbReference type="Pfam" id="PF00440">
    <property type="entry name" value="TetR_N"/>
    <property type="match status" value="1"/>
</dbReference>